<keyword evidence="2" id="KW-1185">Reference proteome</keyword>
<protein>
    <submittedName>
        <fullName evidence="1">Uncharacterized protein</fullName>
    </submittedName>
</protein>
<accession>A0ABC8QJL3</accession>
<evidence type="ECO:0000313" key="2">
    <source>
        <dbReference type="Proteomes" id="UP001189663"/>
    </source>
</evidence>
<dbReference type="AlphaFoldDB" id="A0ABC8QJL3"/>
<evidence type="ECO:0000313" key="1">
    <source>
        <dbReference type="EMBL" id="CAJ0808125.1"/>
    </source>
</evidence>
<dbReference type="EMBL" id="CATZAT010000024">
    <property type="protein sequence ID" value="CAJ0808125.1"/>
    <property type="molecule type" value="Genomic_DNA"/>
</dbReference>
<gene>
    <name evidence="1" type="ORF">LMG18096_05053</name>
</gene>
<dbReference type="RefSeq" id="WP_316684930.1">
    <property type="nucleotide sequence ID" value="NZ_CATZAT010000024.1"/>
</dbReference>
<name>A0ABC8QJL3_9RALS</name>
<comment type="caution">
    <text evidence="1">The sequence shown here is derived from an EMBL/GenBank/DDBJ whole genome shotgun (WGS) entry which is preliminary data.</text>
</comment>
<dbReference type="Proteomes" id="UP001189663">
    <property type="component" value="Unassembled WGS sequence"/>
</dbReference>
<reference evidence="1 2" key="1">
    <citation type="submission" date="2023-07" db="EMBL/GenBank/DDBJ databases">
        <authorList>
            <person name="Peeters C."/>
        </authorList>
    </citation>
    <scope>NUCLEOTIDE SEQUENCE [LARGE SCALE GENOMIC DNA]</scope>
    <source>
        <strain evidence="1 2">LMG 18096</strain>
    </source>
</reference>
<organism evidence="1 2">
    <name type="scientific">Ralstonia holmesii</name>
    <dbReference type="NCBI Taxonomy" id="3058602"/>
    <lineage>
        <taxon>Bacteria</taxon>
        <taxon>Pseudomonadati</taxon>
        <taxon>Pseudomonadota</taxon>
        <taxon>Betaproteobacteria</taxon>
        <taxon>Burkholderiales</taxon>
        <taxon>Burkholderiaceae</taxon>
        <taxon>Ralstonia</taxon>
    </lineage>
</organism>
<proteinExistence type="predicted"/>
<sequence length="198" mass="21779">MVEPADADLFNACKAVAKEVLRRNGAESSDVVETLAQKFLAIAEDHQDFVRRRRESDDVIAFAVQYIAHVHAIPPSGTDTEWFRLTLAALMEVAVPNTGLTDAAARLLPCLQEGIRDSLADVPVSRDTLRIEGDEAASIRRMQDAGVEYGVASDLLDLLEKLYHGDPLTEEDQRTFYLSSIAAPMTRQARIAEGVDKP</sequence>